<evidence type="ECO:0008006" key="3">
    <source>
        <dbReference type="Google" id="ProtNLM"/>
    </source>
</evidence>
<dbReference type="InterPro" id="IPR036866">
    <property type="entry name" value="RibonucZ/Hydroxyglut_hydro"/>
</dbReference>
<protein>
    <recommendedName>
        <fullName evidence="3">Lactamase</fullName>
    </recommendedName>
</protein>
<dbReference type="Gene3D" id="3.60.15.10">
    <property type="entry name" value="Ribonuclease Z/Hydroxyacylglutathione hydrolase-like"/>
    <property type="match status" value="1"/>
</dbReference>
<sequence>MEITYIGHSCFKIKGKNITLVIDPYNPKMTGYPMPKISADAVLITHEHEDHSNLQAINDYKILINTPGEYELSETFIFGIQTYHDNKNGNERGKNTIYQIDIDGFSLLHLGDLGHELSTDTLERLGSIDVLMVPVGGTYTINGEVAAKVISSIEPAIVIPMHYHSESSPVTEKLDDIKKFMEEMGSKENGIKSIDKLKLTSRLEVPEETEVYLLSPQH</sequence>
<reference evidence="1 2" key="1">
    <citation type="journal article" date="2016" name="Nat. Commun.">
        <title>Thousands of microbial genomes shed light on interconnected biogeochemical processes in an aquifer system.</title>
        <authorList>
            <person name="Anantharaman K."/>
            <person name="Brown C.T."/>
            <person name="Hug L.A."/>
            <person name="Sharon I."/>
            <person name="Castelle C.J."/>
            <person name="Probst A.J."/>
            <person name="Thomas B.C."/>
            <person name="Singh A."/>
            <person name="Wilkins M.J."/>
            <person name="Karaoz U."/>
            <person name="Brodie E.L."/>
            <person name="Williams K.H."/>
            <person name="Hubbard S.S."/>
            <person name="Banfield J.F."/>
        </authorList>
    </citation>
    <scope>NUCLEOTIDE SEQUENCE [LARGE SCALE GENOMIC DNA]</scope>
</reference>
<name>A0A1F4UKD9_UNCKA</name>
<dbReference type="PANTHER" id="PTHR42967">
    <property type="entry name" value="METAL DEPENDENT HYDROLASE"/>
    <property type="match status" value="1"/>
</dbReference>
<dbReference type="Pfam" id="PF13483">
    <property type="entry name" value="Lactamase_B_3"/>
    <property type="match status" value="1"/>
</dbReference>
<accession>A0A1F4UKD9</accession>
<proteinExistence type="predicted"/>
<dbReference type="PANTHER" id="PTHR42967:SF1">
    <property type="entry name" value="MBL FOLD METALLO-HYDROLASE"/>
    <property type="match status" value="1"/>
</dbReference>
<dbReference type="Proteomes" id="UP000178615">
    <property type="component" value="Unassembled WGS sequence"/>
</dbReference>
<comment type="caution">
    <text evidence="1">The sequence shown here is derived from an EMBL/GenBank/DDBJ whole genome shotgun (WGS) entry which is preliminary data.</text>
</comment>
<gene>
    <name evidence="1" type="ORF">A2V49_03095</name>
</gene>
<organism evidence="1 2">
    <name type="scientific">candidate division WWE3 bacterium RBG_19FT_COMBO_34_6</name>
    <dbReference type="NCBI Taxonomy" id="1802612"/>
    <lineage>
        <taxon>Bacteria</taxon>
        <taxon>Katanobacteria</taxon>
    </lineage>
</organism>
<dbReference type="AlphaFoldDB" id="A0A1F4UKD9"/>
<evidence type="ECO:0000313" key="1">
    <source>
        <dbReference type="EMBL" id="OGC45431.1"/>
    </source>
</evidence>
<dbReference type="EMBL" id="MEUV01000037">
    <property type="protein sequence ID" value="OGC45431.1"/>
    <property type="molecule type" value="Genomic_DNA"/>
</dbReference>
<evidence type="ECO:0000313" key="2">
    <source>
        <dbReference type="Proteomes" id="UP000178615"/>
    </source>
</evidence>
<dbReference type="SUPFAM" id="SSF56281">
    <property type="entry name" value="Metallo-hydrolase/oxidoreductase"/>
    <property type="match status" value="1"/>
</dbReference>